<protein>
    <submittedName>
        <fullName evidence="2">Uncharacterized protein</fullName>
    </submittedName>
</protein>
<feature type="region of interest" description="Disordered" evidence="1">
    <location>
        <begin position="1"/>
        <end position="20"/>
    </location>
</feature>
<proteinExistence type="predicted"/>
<dbReference type="Proteomes" id="UP001219525">
    <property type="component" value="Unassembled WGS sequence"/>
</dbReference>
<evidence type="ECO:0000256" key="1">
    <source>
        <dbReference type="SAM" id="MobiDB-lite"/>
    </source>
</evidence>
<evidence type="ECO:0000313" key="2">
    <source>
        <dbReference type="EMBL" id="KAJ7212907.1"/>
    </source>
</evidence>
<comment type="caution">
    <text evidence="2">The sequence shown here is derived from an EMBL/GenBank/DDBJ whole genome shotgun (WGS) entry which is preliminary data.</text>
</comment>
<name>A0AAD6YIN7_9AGAR</name>
<organism evidence="2 3">
    <name type="scientific">Mycena pura</name>
    <dbReference type="NCBI Taxonomy" id="153505"/>
    <lineage>
        <taxon>Eukaryota</taxon>
        <taxon>Fungi</taxon>
        <taxon>Dikarya</taxon>
        <taxon>Basidiomycota</taxon>
        <taxon>Agaricomycotina</taxon>
        <taxon>Agaricomycetes</taxon>
        <taxon>Agaricomycetidae</taxon>
        <taxon>Agaricales</taxon>
        <taxon>Marasmiineae</taxon>
        <taxon>Mycenaceae</taxon>
        <taxon>Mycena</taxon>
    </lineage>
</organism>
<dbReference type="EMBL" id="JARJCW010000022">
    <property type="protein sequence ID" value="KAJ7212907.1"/>
    <property type="molecule type" value="Genomic_DNA"/>
</dbReference>
<dbReference type="AlphaFoldDB" id="A0AAD6YIN7"/>
<sequence>MSKIKEVVTKSRKPSSKFPEPWTDSACDKYIIDRVHWNTEGPVATNVPHFSVEWGIFSEMYLICPTVYGVEIGGLFLRYYYGITECIIPIGCVLGSPQADVFAFMLVGPPDAKGRKEFYVLHHEFKQLDQTCLSRFSPGFASVAEFHRNTAYGGRSPKQQAQEVFPVPGGKEVLLEHCYQCGYLERPSDKKVAVKPEMSLEDKASLADWAAYIKRHFPGAVVTSD</sequence>
<accession>A0AAD6YIN7</accession>
<gene>
    <name evidence="2" type="ORF">GGX14DRAFT_563954</name>
</gene>
<evidence type="ECO:0000313" key="3">
    <source>
        <dbReference type="Proteomes" id="UP001219525"/>
    </source>
</evidence>
<reference evidence="2" key="1">
    <citation type="submission" date="2023-03" db="EMBL/GenBank/DDBJ databases">
        <title>Massive genome expansion in bonnet fungi (Mycena s.s.) driven by repeated elements and novel gene families across ecological guilds.</title>
        <authorList>
            <consortium name="Lawrence Berkeley National Laboratory"/>
            <person name="Harder C.B."/>
            <person name="Miyauchi S."/>
            <person name="Viragh M."/>
            <person name="Kuo A."/>
            <person name="Thoen E."/>
            <person name="Andreopoulos B."/>
            <person name="Lu D."/>
            <person name="Skrede I."/>
            <person name="Drula E."/>
            <person name="Henrissat B."/>
            <person name="Morin E."/>
            <person name="Kohler A."/>
            <person name="Barry K."/>
            <person name="LaButti K."/>
            <person name="Morin E."/>
            <person name="Salamov A."/>
            <person name="Lipzen A."/>
            <person name="Mereny Z."/>
            <person name="Hegedus B."/>
            <person name="Baldrian P."/>
            <person name="Stursova M."/>
            <person name="Weitz H."/>
            <person name="Taylor A."/>
            <person name="Grigoriev I.V."/>
            <person name="Nagy L.G."/>
            <person name="Martin F."/>
            <person name="Kauserud H."/>
        </authorList>
    </citation>
    <scope>NUCLEOTIDE SEQUENCE</scope>
    <source>
        <strain evidence="2">9144</strain>
    </source>
</reference>
<keyword evidence="3" id="KW-1185">Reference proteome</keyword>